<evidence type="ECO:0000313" key="2">
    <source>
        <dbReference type="EMBL" id="PWR00452.1"/>
    </source>
</evidence>
<dbReference type="RefSeq" id="WP_109835823.1">
    <property type="nucleotide sequence ID" value="NZ_QGKM01000003.1"/>
</dbReference>
<reference evidence="2 3" key="1">
    <citation type="submission" date="2018-05" db="EMBL/GenBank/DDBJ databases">
        <title>Leucothrix arctica sp. nov., isolated from Arctic seawater.</title>
        <authorList>
            <person name="Choi A."/>
            <person name="Baek K."/>
        </authorList>
    </citation>
    <scope>NUCLEOTIDE SEQUENCE [LARGE SCALE GENOMIC DNA]</scope>
    <source>
        <strain evidence="2 3">JCM 18388</strain>
    </source>
</reference>
<evidence type="ECO:0000256" key="1">
    <source>
        <dbReference type="SAM" id="Phobius"/>
    </source>
</evidence>
<dbReference type="AlphaFoldDB" id="A0A317CQS0"/>
<dbReference type="Proteomes" id="UP000245539">
    <property type="component" value="Unassembled WGS sequence"/>
</dbReference>
<keyword evidence="3" id="KW-1185">Reference proteome</keyword>
<evidence type="ECO:0000313" key="3">
    <source>
        <dbReference type="Proteomes" id="UP000245539"/>
    </source>
</evidence>
<proteinExistence type="predicted"/>
<name>A0A317CQS0_9GAMM</name>
<accession>A0A317CQS0</accession>
<sequence>MQQSGTNKRRYINLLLFIVVLLLSWLVYLQLQKDQRGPDTLYSDKVGDLMRSISIKLPDQPIISMQADGADWLITQPVKAKASTKALQQLTTLLAEPIQAEYSSAGKQLEDFGLGDSAIRVRFNEVEYALGKLNPVNHYRYVLVDERILLVNEVVYELLGRGINGFIEE</sequence>
<dbReference type="OrthoDB" id="7062720at2"/>
<comment type="caution">
    <text evidence="2">The sequence shown here is derived from an EMBL/GenBank/DDBJ whole genome shotgun (WGS) entry which is preliminary data.</text>
</comment>
<keyword evidence="1" id="KW-0472">Membrane</keyword>
<organism evidence="2 3">
    <name type="scientific">Leucothrix pacifica</name>
    <dbReference type="NCBI Taxonomy" id="1247513"/>
    <lineage>
        <taxon>Bacteria</taxon>
        <taxon>Pseudomonadati</taxon>
        <taxon>Pseudomonadota</taxon>
        <taxon>Gammaproteobacteria</taxon>
        <taxon>Thiotrichales</taxon>
        <taxon>Thiotrichaceae</taxon>
        <taxon>Leucothrix</taxon>
    </lineage>
</organism>
<gene>
    <name evidence="2" type="ORF">DKW60_01105</name>
</gene>
<evidence type="ECO:0008006" key="4">
    <source>
        <dbReference type="Google" id="ProtNLM"/>
    </source>
</evidence>
<protein>
    <recommendedName>
        <fullName evidence="4">DUF4340 domain-containing protein</fullName>
    </recommendedName>
</protein>
<keyword evidence="1" id="KW-0812">Transmembrane</keyword>
<feature type="transmembrane region" description="Helical" evidence="1">
    <location>
        <begin position="12"/>
        <end position="31"/>
    </location>
</feature>
<keyword evidence="1" id="KW-1133">Transmembrane helix</keyword>
<dbReference type="EMBL" id="QGKM01000003">
    <property type="protein sequence ID" value="PWR00452.1"/>
    <property type="molecule type" value="Genomic_DNA"/>
</dbReference>